<dbReference type="InterPro" id="IPR002789">
    <property type="entry name" value="HerA_central"/>
</dbReference>
<comment type="caution">
    <text evidence="3">The sequence shown here is derived from an EMBL/GenBank/DDBJ whole genome shotgun (WGS) entry which is preliminary data.</text>
</comment>
<dbReference type="STRING" id="454136.NIES2119_29375"/>
<feature type="region of interest" description="Disordered" evidence="1">
    <location>
        <begin position="558"/>
        <end position="584"/>
    </location>
</feature>
<evidence type="ECO:0000259" key="2">
    <source>
        <dbReference type="Pfam" id="PF01935"/>
    </source>
</evidence>
<feature type="region of interest" description="Disordered" evidence="1">
    <location>
        <begin position="118"/>
        <end position="138"/>
    </location>
</feature>
<reference evidence="3 4" key="1">
    <citation type="submission" date="2016-11" db="EMBL/GenBank/DDBJ databases">
        <title>Draft Genome Sequences of Nine Cyanobacterial Strains from Diverse Habitats.</title>
        <authorList>
            <person name="Zhu T."/>
            <person name="Hou S."/>
            <person name="Lu X."/>
            <person name="Hess W.R."/>
        </authorList>
    </citation>
    <scope>NUCLEOTIDE SEQUENCE [LARGE SCALE GENOMIC DNA]</scope>
    <source>
        <strain evidence="3 4">IAM M-71</strain>
    </source>
</reference>
<dbReference type="Pfam" id="PF01935">
    <property type="entry name" value="DUF87"/>
    <property type="match status" value="1"/>
</dbReference>
<dbReference type="InterPro" id="IPR008571">
    <property type="entry name" value="HerA-like"/>
</dbReference>
<dbReference type="AlphaFoldDB" id="A0A1U7I4N8"/>
<dbReference type="RefSeq" id="WP_073597034.1">
    <property type="nucleotide sequence ID" value="NZ_MRCE01000053.1"/>
</dbReference>
<protein>
    <recommendedName>
        <fullName evidence="2">Helicase HerA central domain-containing protein</fullName>
    </recommendedName>
</protein>
<feature type="compositionally biased region" description="Basic and acidic residues" evidence="1">
    <location>
        <begin position="558"/>
        <end position="570"/>
    </location>
</feature>
<gene>
    <name evidence="3" type="ORF">NIES2119_29375</name>
</gene>
<evidence type="ECO:0000256" key="1">
    <source>
        <dbReference type="SAM" id="MobiDB-lite"/>
    </source>
</evidence>
<dbReference type="EMBL" id="MRCE01000053">
    <property type="protein sequence ID" value="OKH31196.1"/>
    <property type="molecule type" value="Genomic_DNA"/>
</dbReference>
<dbReference type="PANTHER" id="PTHR42957">
    <property type="entry name" value="HELICASE MJ1565-RELATED"/>
    <property type="match status" value="1"/>
</dbReference>
<proteinExistence type="predicted"/>
<dbReference type="SUPFAM" id="SSF52540">
    <property type="entry name" value="P-loop containing nucleoside triphosphate hydrolases"/>
    <property type="match status" value="1"/>
</dbReference>
<dbReference type="OrthoDB" id="9806951at2"/>
<evidence type="ECO:0000313" key="4">
    <source>
        <dbReference type="Proteomes" id="UP000185860"/>
    </source>
</evidence>
<sequence>MVKSTQKNQPVDKEKYVGTLVGESTSNEFRLAVTPETIKEQDIIAVNAELNANEKNTSEIIRIWAKVQKIERLNPLFPQESGHELAFTRTNPFDTVMSLSREMVTAVCQILGYESQDNPTSGKLKKLRYPPKPASNAYRPDNEDIARIVVGELKENSKDDKSNRSLDIATLSNRRDIKVEVDGHAIVTRHLAILAMTGAGKSWAARRIIEQLANKHYPIIIFDPHGDYTGLSDVDDLKDKVNRYYAQFRVFEQPADKIIAIIDSLSSKELAPTQRDYFPSLFAAAKSLLNNSDKKIEEKIRWLNEYLSNNKIGIYSNLFFLADLTEAIVKAGKNDDTDFFLKLKEWTEQDLTINKQKAGWIEPIIGRLRGTAAALKRMENISKQISNNAEPLPNDLATLVNYNKITVVSLAGYSSDIQSTIYSLVAEELFELRVRKELPYQFVMVLEEGHNFVPAKANSSAEQRSIEITKQIAQEGRKFGVGLILISQRPSRLDETTLAMCNSYIIMRMLNPADQSFVRKVIESLGEEETKMLSDLEVGEAILSGQFTSFPILVKMKQPESKGEREEKNAFDSLEEEYQKSNKK</sequence>
<dbReference type="Proteomes" id="UP000185860">
    <property type="component" value="Unassembled WGS sequence"/>
</dbReference>
<accession>A0A1U7I4N8</accession>
<name>A0A1U7I4N8_9CYAN</name>
<feature type="domain" description="Helicase HerA central" evidence="2">
    <location>
        <begin position="168"/>
        <end position="427"/>
    </location>
</feature>
<dbReference type="InterPro" id="IPR027417">
    <property type="entry name" value="P-loop_NTPase"/>
</dbReference>
<evidence type="ECO:0000313" key="3">
    <source>
        <dbReference type="EMBL" id="OKH31196.1"/>
    </source>
</evidence>
<organism evidence="3 4">
    <name type="scientific">[Phormidium ambiguum] IAM M-71</name>
    <dbReference type="NCBI Taxonomy" id="454136"/>
    <lineage>
        <taxon>Bacteria</taxon>
        <taxon>Bacillati</taxon>
        <taxon>Cyanobacteriota</taxon>
        <taxon>Cyanophyceae</taxon>
        <taxon>Oscillatoriophycideae</taxon>
        <taxon>Aerosakkonematales</taxon>
        <taxon>Aerosakkonemataceae</taxon>
        <taxon>Floridanema</taxon>
    </lineage>
</organism>
<dbReference type="PANTHER" id="PTHR42957:SF2">
    <property type="entry name" value="HELICASE HERA CENTRAL DOMAIN-CONTAINING PROTEIN"/>
    <property type="match status" value="1"/>
</dbReference>
<dbReference type="Gene3D" id="3.40.50.300">
    <property type="entry name" value="P-loop containing nucleotide triphosphate hydrolases"/>
    <property type="match status" value="2"/>
</dbReference>